<dbReference type="AlphaFoldDB" id="A0A1G9GYP2"/>
<accession>A0A1G9GYP2</accession>
<keyword evidence="3" id="KW-1185">Reference proteome</keyword>
<sequence length="244" mass="26954">MTTEQTIQPAPDQHSHEETTIPQQPYTAQPVMGPDMGQPHYSYTMPGDPYQGAPVSTGYAQTDIQGQPIYNPVYAQPVYGQPIQQPVYTQPIQQPVYGQPIQQPVYGQPVYQQPMYAQPIQQPYQQPIQQQVPLSTPPAADEQIKQFVNLVKDTADGNADPSSFLNFFNGIDDSFWKGLLVGAGITFVCTSETVRSVFTSGVGSIFGKSEEMSAEELEKQEDLKAEQEYKAAQTAKTKEDKGTV</sequence>
<proteinExistence type="predicted"/>
<dbReference type="STRING" id="246191.SAMN05660337_1931"/>
<gene>
    <name evidence="2" type="ORF">SAMN05660337_1931</name>
</gene>
<name>A0A1G9GYP2_9BACT</name>
<evidence type="ECO:0000313" key="3">
    <source>
        <dbReference type="Proteomes" id="UP000199053"/>
    </source>
</evidence>
<feature type="region of interest" description="Disordered" evidence="1">
    <location>
        <begin position="1"/>
        <end position="20"/>
    </location>
</feature>
<evidence type="ECO:0000256" key="1">
    <source>
        <dbReference type="SAM" id="MobiDB-lite"/>
    </source>
</evidence>
<evidence type="ECO:0000313" key="2">
    <source>
        <dbReference type="EMBL" id="SDL05771.1"/>
    </source>
</evidence>
<dbReference type="OrthoDB" id="5457534at2"/>
<dbReference type="RefSeq" id="WP_092160555.1">
    <property type="nucleotide sequence ID" value="NZ_FNGA01000003.1"/>
</dbReference>
<reference evidence="3" key="1">
    <citation type="submission" date="2016-10" db="EMBL/GenBank/DDBJ databases">
        <authorList>
            <person name="Varghese N."/>
            <person name="Submissions S."/>
        </authorList>
    </citation>
    <scope>NUCLEOTIDE SEQUENCE [LARGE SCALE GENOMIC DNA]</scope>
    <source>
        <strain evidence="3">DSM 16995</strain>
    </source>
</reference>
<organism evidence="2 3">
    <name type="scientific">Maridesulfovibrio ferrireducens</name>
    <dbReference type="NCBI Taxonomy" id="246191"/>
    <lineage>
        <taxon>Bacteria</taxon>
        <taxon>Pseudomonadati</taxon>
        <taxon>Thermodesulfobacteriota</taxon>
        <taxon>Desulfovibrionia</taxon>
        <taxon>Desulfovibrionales</taxon>
        <taxon>Desulfovibrionaceae</taxon>
        <taxon>Maridesulfovibrio</taxon>
    </lineage>
</organism>
<protein>
    <submittedName>
        <fullName evidence="2">Uncharacterized protein</fullName>
    </submittedName>
</protein>
<dbReference type="Proteomes" id="UP000199053">
    <property type="component" value="Unassembled WGS sequence"/>
</dbReference>
<dbReference type="EMBL" id="FNGA01000003">
    <property type="protein sequence ID" value="SDL05771.1"/>
    <property type="molecule type" value="Genomic_DNA"/>
</dbReference>